<dbReference type="AlphaFoldDB" id="A0A9N8VLP0"/>
<sequence>MGKITKKDTNNTQPNDQNKKKRKGRPPKTKYVRQTDSSEDIGLSSTRPRVVSIRRNEIPMRPEIHISPTSIPSSNHPSRNLHQSEQMPLPNDQALSTSATTSSKITITMTSVTTNNTIRSNTTTYVTTEILPVASGS</sequence>
<comment type="caution">
    <text evidence="2">The sequence shown here is derived from an EMBL/GenBank/DDBJ whole genome shotgun (WGS) entry which is preliminary data.</text>
</comment>
<reference evidence="2" key="1">
    <citation type="submission" date="2021-06" db="EMBL/GenBank/DDBJ databases">
        <authorList>
            <person name="Kallberg Y."/>
            <person name="Tangrot J."/>
            <person name="Rosling A."/>
        </authorList>
    </citation>
    <scope>NUCLEOTIDE SEQUENCE</scope>
    <source>
        <strain evidence="2">UK204</strain>
    </source>
</reference>
<feature type="compositionally biased region" description="Basic residues" evidence="1">
    <location>
        <begin position="19"/>
        <end position="31"/>
    </location>
</feature>
<feature type="compositionally biased region" description="Basic and acidic residues" evidence="1">
    <location>
        <begin position="54"/>
        <end position="64"/>
    </location>
</feature>
<keyword evidence="3" id="KW-1185">Reference proteome</keyword>
<feature type="compositionally biased region" description="Polar residues" evidence="1">
    <location>
        <begin position="67"/>
        <end position="86"/>
    </location>
</feature>
<proteinExistence type="predicted"/>
<name>A0A9N8VLP0_9GLOM</name>
<dbReference type="Proteomes" id="UP000789570">
    <property type="component" value="Unassembled WGS sequence"/>
</dbReference>
<accession>A0A9N8VLP0</accession>
<dbReference type="EMBL" id="CAJVPQ010000226">
    <property type="protein sequence ID" value="CAG8459725.1"/>
    <property type="molecule type" value="Genomic_DNA"/>
</dbReference>
<evidence type="ECO:0000313" key="2">
    <source>
        <dbReference type="EMBL" id="CAG8459725.1"/>
    </source>
</evidence>
<evidence type="ECO:0000313" key="3">
    <source>
        <dbReference type="Proteomes" id="UP000789570"/>
    </source>
</evidence>
<gene>
    <name evidence="2" type="ORF">FCALED_LOCUS1682</name>
</gene>
<evidence type="ECO:0000256" key="1">
    <source>
        <dbReference type="SAM" id="MobiDB-lite"/>
    </source>
</evidence>
<organism evidence="2 3">
    <name type="scientific">Funneliformis caledonium</name>
    <dbReference type="NCBI Taxonomy" id="1117310"/>
    <lineage>
        <taxon>Eukaryota</taxon>
        <taxon>Fungi</taxon>
        <taxon>Fungi incertae sedis</taxon>
        <taxon>Mucoromycota</taxon>
        <taxon>Glomeromycotina</taxon>
        <taxon>Glomeromycetes</taxon>
        <taxon>Glomerales</taxon>
        <taxon>Glomeraceae</taxon>
        <taxon>Funneliformis</taxon>
    </lineage>
</organism>
<protein>
    <submittedName>
        <fullName evidence="2">11230_t:CDS:1</fullName>
    </submittedName>
</protein>
<dbReference type="OrthoDB" id="428577at2759"/>
<feature type="region of interest" description="Disordered" evidence="1">
    <location>
        <begin position="1"/>
        <end position="101"/>
    </location>
</feature>